<comment type="caution">
    <text evidence="19">The sequence shown here is derived from an EMBL/GenBank/DDBJ whole genome shotgun (WGS) entry which is preliminary data.</text>
</comment>
<keyword evidence="6 15" id="KW-0001">2Fe-2S</keyword>
<dbReference type="UniPathway" id="UPA00070">
    <property type="reaction ID" value="UER00945"/>
</dbReference>
<dbReference type="InterPro" id="IPR037117">
    <property type="entry name" value="Dihydroorotate_DH_ele_sf"/>
</dbReference>
<evidence type="ECO:0000313" key="19">
    <source>
        <dbReference type="EMBL" id="KGX88513.1"/>
    </source>
</evidence>
<keyword evidence="20" id="KW-1185">Reference proteome</keyword>
<dbReference type="SUPFAM" id="SSF63380">
    <property type="entry name" value="Riboflavin synthase domain-like"/>
    <property type="match status" value="1"/>
</dbReference>
<proteinExistence type="inferred from homology"/>
<dbReference type="GO" id="GO:0051537">
    <property type="term" value="F:2 iron, 2 sulfur cluster binding"/>
    <property type="evidence" value="ECO:0007669"/>
    <property type="project" value="UniProtKB-KW"/>
</dbReference>
<evidence type="ECO:0000256" key="3">
    <source>
        <dbReference type="ARBA" id="ARBA00011669"/>
    </source>
</evidence>
<dbReference type="RefSeq" id="WP_036832113.1">
    <property type="nucleotide sequence ID" value="NZ_AVPG01000002.1"/>
</dbReference>
<evidence type="ECO:0000256" key="15">
    <source>
        <dbReference type="HAMAP-Rule" id="MF_01211"/>
    </source>
</evidence>
<dbReference type="SUPFAM" id="SSF52343">
    <property type="entry name" value="Ferredoxin reductase-like, C-terminal NADP-linked domain"/>
    <property type="match status" value="1"/>
</dbReference>
<dbReference type="InterPro" id="IPR019480">
    <property type="entry name" value="Dihydroorotate_DH_Fe-S-bd"/>
</dbReference>
<evidence type="ECO:0000256" key="6">
    <source>
        <dbReference type="ARBA" id="ARBA00022714"/>
    </source>
</evidence>
<comment type="cofactor">
    <cofactor evidence="15 16">
        <name>FAD</name>
        <dbReference type="ChEBI" id="CHEBI:57692"/>
    </cofactor>
    <text evidence="15 16">Binds 1 FAD per subunit.</text>
</comment>
<keyword evidence="5 15" id="KW-0285">Flavoprotein</keyword>
<keyword evidence="4 15" id="KW-0813">Transport</keyword>
<dbReference type="InterPro" id="IPR012165">
    <property type="entry name" value="Cyt_c3_hydrogenase_gsu"/>
</dbReference>
<dbReference type="PANTHER" id="PTHR43513">
    <property type="entry name" value="DIHYDROOROTATE DEHYDROGENASE B (NAD(+)), ELECTRON TRANSFER SUBUNIT"/>
    <property type="match status" value="1"/>
</dbReference>
<comment type="subunit">
    <text evidence="3 15">Heterotetramer of 2 PyrK and 2 PyrD type B subunits.</text>
</comment>
<evidence type="ECO:0000256" key="14">
    <source>
        <dbReference type="ARBA" id="ARBA00082223"/>
    </source>
</evidence>
<dbReference type="InterPro" id="IPR023455">
    <property type="entry name" value="Dihydroorotate_DHASE_ETsu"/>
</dbReference>
<dbReference type="STRING" id="1385512.N784_07540"/>
<evidence type="ECO:0000256" key="2">
    <source>
        <dbReference type="ARBA" id="ARBA00006422"/>
    </source>
</evidence>
<evidence type="ECO:0000256" key="16">
    <source>
        <dbReference type="PIRSR" id="PIRSR006816-1"/>
    </source>
</evidence>
<sequence length="256" mass="27982">MIHQEAVTVMSNKQIAEATFEVELKGACVEAMTTPGQFVHVQTGGGWEHVLRRPLSIANVEDDVVSIVYKVIGQGTEWLTNQKPGQMINVLAPLGNGFPYEAIHNKRILLIGGGVGVPPLYYLGKKLQERGNEITTVLGFQHKAAVFYEEKFQSLGNCYVATNDGSYGTKGFVTDITKELYPNMDHYFTCGPTPMLQAVTKQLPIPGHVSLEERMGCGVGACFACVCKTTDAHDPKGYRKICQDGPVFEANKVVLT</sequence>
<name>A0A0A5GBF6_9BACI</name>
<evidence type="ECO:0000256" key="13">
    <source>
        <dbReference type="ARBA" id="ARBA00069792"/>
    </source>
</evidence>
<evidence type="ECO:0000256" key="7">
    <source>
        <dbReference type="ARBA" id="ARBA00022723"/>
    </source>
</evidence>
<feature type="binding site" evidence="15 17">
    <location>
        <position position="222"/>
    </location>
    <ligand>
        <name>[2Fe-2S] cluster</name>
        <dbReference type="ChEBI" id="CHEBI:190135"/>
    </ligand>
</feature>
<dbReference type="CDD" id="cd06218">
    <property type="entry name" value="DHOD_e_trans"/>
    <property type="match status" value="1"/>
</dbReference>
<feature type="binding site" evidence="15 16">
    <location>
        <begin position="53"/>
        <end position="56"/>
    </location>
    <ligand>
        <name>FAD</name>
        <dbReference type="ChEBI" id="CHEBI:57692"/>
    </ligand>
</feature>
<evidence type="ECO:0000256" key="5">
    <source>
        <dbReference type="ARBA" id="ARBA00022630"/>
    </source>
</evidence>
<gene>
    <name evidence="15" type="primary">pyrK</name>
    <name evidence="19" type="ORF">N784_07540</name>
</gene>
<keyword evidence="9 15" id="KW-0665">Pyrimidine biosynthesis</keyword>
<dbReference type="InterPro" id="IPR001433">
    <property type="entry name" value="OxRdtase_FAD/NAD-bd"/>
</dbReference>
<evidence type="ECO:0000256" key="12">
    <source>
        <dbReference type="ARBA" id="ARBA00023014"/>
    </source>
</evidence>
<dbReference type="Proteomes" id="UP000030401">
    <property type="component" value="Unassembled WGS sequence"/>
</dbReference>
<evidence type="ECO:0000256" key="17">
    <source>
        <dbReference type="PIRSR" id="PIRSR006816-2"/>
    </source>
</evidence>
<evidence type="ECO:0000256" key="11">
    <source>
        <dbReference type="ARBA" id="ARBA00023004"/>
    </source>
</evidence>
<dbReference type="GO" id="GO:0046872">
    <property type="term" value="F:metal ion binding"/>
    <property type="evidence" value="ECO:0007669"/>
    <property type="project" value="UniProtKB-KW"/>
</dbReference>
<keyword evidence="10 15" id="KW-0249">Electron transport</keyword>
<dbReference type="GO" id="GO:0009055">
    <property type="term" value="F:electron transfer activity"/>
    <property type="evidence" value="ECO:0007669"/>
    <property type="project" value="UniProtKB-UniRule"/>
</dbReference>
<dbReference type="InterPro" id="IPR050353">
    <property type="entry name" value="PyrK_electron_transfer"/>
</dbReference>
<evidence type="ECO:0000256" key="10">
    <source>
        <dbReference type="ARBA" id="ARBA00022982"/>
    </source>
</evidence>
<comment type="function">
    <text evidence="15">Responsible for channeling the electrons from the oxidation of dihydroorotate from the FMN redox center in the PyrD type B subunit to the ultimate electron acceptor NAD(+).</text>
</comment>
<dbReference type="GO" id="GO:0050660">
    <property type="term" value="F:flavin adenine dinucleotide binding"/>
    <property type="evidence" value="ECO:0007669"/>
    <property type="project" value="InterPro"/>
</dbReference>
<keyword evidence="8 15" id="KW-0274">FAD</keyword>
<feature type="binding site" evidence="15 17">
    <location>
        <position position="242"/>
    </location>
    <ligand>
        <name>[2Fe-2S] cluster</name>
        <dbReference type="ChEBI" id="CHEBI:190135"/>
    </ligand>
</feature>
<feature type="domain" description="FAD-binding FR-type" evidence="18">
    <location>
        <begin position="2"/>
        <end position="100"/>
    </location>
</feature>
<feature type="binding site" evidence="15 17">
    <location>
        <position position="217"/>
    </location>
    <ligand>
        <name>[2Fe-2S] cluster</name>
        <dbReference type="ChEBI" id="CHEBI:190135"/>
    </ligand>
</feature>
<dbReference type="OrthoDB" id="9778346at2"/>
<dbReference type="Gene3D" id="3.40.50.80">
    <property type="entry name" value="Nucleotide-binding domain of ferredoxin-NADP reductase (FNR) module"/>
    <property type="match status" value="1"/>
</dbReference>
<dbReference type="GO" id="GO:0016491">
    <property type="term" value="F:oxidoreductase activity"/>
    <property type="evidence" value="ECO:0007669"/>
    <property type="project" value="InterPro"/>
</dbReference>
<dbReference type="PROSITE" id="PS51384">
    <property type="entry name" value="FAD_FR"/>
    <property type="match status" value="1"/>
</dbReference>
<dbReference type="InterPro" id="IPR039261">
    <property type="entry name" value="FNR_nucleotide-bd"/>
</dbReference>
<dbReference type="AlphaFoldDB" id="A0A0A5GBF6"/>
<feature type="binding site" evidence="15 17">
    <location>
        <position position="225"/>
    </location>
    <ligand>
        <name>[2Fe-2S] cluster</name>
        <dbReference type="ChEBI" id="CHEBI:190135"/>
    </ligand>
</feature>
<dbReference type="PRINTS" id="PR00409">
    <property type="entry name" value="PHDIOXRDTASE"/>
</dbReference>
<keyword evidence="11 15" id="KW-0408">Iron</keyword>
<comment type="caution">
    <text evidence="15">Lacks conserved residue(s) required for the propagation of feature annotation.</text>
</comment>
<protein>
    <recommendedName>
        <fullName evidence="13 15">Dihydroorotate dehydrogenase B (NAD(+)), electron transfer subunit</fullName>
    </recommendedName>
    <alternativeName>
        <fullName evidence="14 15">Dihydroorotate oxidase B, electron transfer subunit</fullName>
    </alternativeName>
</protein>
<dbReference type="Gene3D" id="2.40.30.10">
    <property type="entry name" value="Translation factors"/>
    <property type="match status" value="1"/>
</dbReference>
<dbReference type="InterPro" id="IPR017927">
    <property type="entry name" value="FAD-bd_FR_type"/>
</dbReference>
<dbReference type="Pfam" id="PF00175">
    <property type="entry name" value="NAD_binding_1"/>
    <property type="match status" value="1"/>
</dbReference>
<dbReference type="Gene3D" id="2.10.240.10">
    <property type="entry name" value="Dihydroorotate dehydrogenase, electron transfer subunit"/>
    <property type="match status" value="1"/>
</dbReference>
<evidence type="ECO:0000256" key="9">
    <source>
        <dbReference type="ARBA" id="ARBA00022975"/>
    </source>
</evidence>
<dbReference type="NCBIfam" id="NF000799">
    <property type="entry name" value="PRK00054.1-4"/>
    <property type="match status" value="1"/>
</dbReference>
<comment type="pathway">
    <text evidence="1 15">Pyrimidine metabolism; UMP biosynthesis via de novo pathway; orotate from (S)-dihydroorotate (NAD(+) route): step 1/1.</text>
</comment>
<evidence type="ECO:0000256" key="4">
    <source>
        <dbReference type="ARBA" id="ARBA00022448"/>
    </source>
</evidence>
<reference evidence="19 20" key="1">
    <citation type="submission" date="2013-08" db="EMBL/GenBank/DDBJ databases">
        <authorList>
            <person name="Huang J."/>
            <person name="Wang G."/>
        </authorList>
    </citation>
    <scope>NUCLEOTIDE SEQUENCE [LARGE SCALE GENOMIC DNA]</scope>
    <source>
        <strain evidence="19 20">JSM 072002</strain>
    </source>
</reference>
<comment type="cofactor">
    <cofactor evidence="15">
        <name>[2Fe-2S] cluster</name>
        <dbReference type="ChEBI" id="CHEBI:190135"/>
    </cofactor>
    <text evidence="15">Binds 1 [2Fe-2S] cluster per subunit.</text>
</comment>
<keyword evidence="7 15" id="KW-0479">Metal-binding</keyword>
<dbReference type="FunFam" id="2.10.240.10:FF:000001">
    <property type="entry name" value="Dihydroorotate dehydrogenase B (NAD(+)), electron transfer subunit"/>
    <property type="match status" value="1"/>
</dbReference>
<keyword evidence="12 15" id="KW-0411">Iron-sulfur</keyword>
<dbReference type="EMBL" id="AVPG01000002">
    <property type="protein sequence ID" value="KGX88513.1"/>
    <property type="molecule type" value="Genomic_DNA"/>
</dbReference>
<evidence type="ECO:0000313" key="20">
    <source>
        <dbReference type="Proteomes" id="UP000030401"/>
    </source>
</evidence>
<evidence type="ECO:0000256" key="8">
    <source>
        <dbReference type="ARBA" id="ARBA00022827"/>
    </source>
</evidence>
<evidence type="ECO:0000259" key="18">
    <source>
        <dbReference type="PROSITE" id="PS51384"/>
    </source>
</evidence>
<feature type="binding site" evidence="15 16">
    <location>
        <begin position="75"/>
        <end position="76"/>
    </location>
    <ligand>
        <name>FAD</name>
        <dbReference type="ChEBI" id="CHEBI:57692"/>
    </ligand>
</feature>
<comment type="similarity">
    <text evidence="2 15">Belongs to the PyrK family.</text>
</comment>
<dbReference type="PIRSF" id="PIRSF006816">
    <property type="entry name" value="Cyc3_hyd_g"/>
    <property type="match status" value="1"/>
</dbReference>
<organism evidence="19 20">
    <name type="scientific">Pontibacillus litoralis JSM 072002</name>
    <dbReference type="NCBI Taxonomy" id="1385512"/>
    <lineage>
        <taxon>Bacteria</taxon>
        <taxon>Bacillati</taxon>
        <taxon>Bacillota</taxon>
        <taxon>Bacilli</taxon>
        <taxon>Bacillales</taxon>
        <taxon>Bacillaceae</taxon>
        <taxon>Pontibacillus</taxon>
    </lineage>
</organism>
<comment type="cofactor">
    <cofactor evidence="17">
        <name>[2Fe-2S] cluster</name>
        <dbReference type="ChEBI" id="CHEBI:190135"/>
    </cofactor>
    <text evidence="17">Binds 1 [2Fe-2S] cluster per subunit.</text>
</comment>
<dbReference type="eggNOG" id="COG0543">
    <property type="taxonomic scope" value="Bacteria"/>
</dbReference>
<dbReference type="PANTHER" id="PTHR43513:SF3">
    <property type="entry name" value="DIHYDROOROTATE DEHYDROGENASE B (NAD(+)), ELECTRON TRANSFER SUBUNIT-RELATED"/>
    <property type="match status" value="1"/>
</dbReference>
<dbReference type="HAMAP" id="MF_01211">
    <property type="entry name" value="DHODB_Fe_S_bind"/>
    <property type="match status" value="1"/>
</dbReference>
<dbReference type="GO" id="GO:0044205">
    <property type="term" value="P:'de novo' UMP biosynthetic process"/>
    <property type="evidence" value="ECO:0007669"/>
    <property type="project" value="UniProtKB-UniRule"/>
</dbReference>
<dbReference type="InterPro" id="IPR017938">
    <property type="entry name" value="Riboflavin_synthase-like_b-brl"/>
</dbReference>
<evidence type="ECO:0000256" key="1">
    <source>
        <dbReference type="ARBA" id="ARBA00004715"/>
    </source>
</evidence>
<dbReference type="Pfam" id="PF10418">
    <property type="entry name" value="DHODB_Fe-S_bind"/>
    <property type="match status" value="1"/>
</dbReference>
<accession>A0A0A5GBF6</accession>